<evidence type="ECO:0000313" key="3">
    <source>
        <dbReference type="Proteomes" id="UP000094256"/>
    </source>
</evidence>
<sequence length="469" mass="49499">MGSAFPTPAGGAAVVDRFTVKAGDLPVGFHPDAATEIVIIDAWTASRLWLARYDKGSRQIDLRGDFIGHGVQREFRAGLPYYIENAPTRQLAPGTWQCDPQSRSIRYQPIPGETPGTLKAVVPRLSQLLVIGGSVAAPVHDVAFRDIAFAHGAWAVPTEGWAAMQAEVGLSAALELANCHDVLLSGITVEHTGANGIGIRANCAHVAITGSHLHDLGGGGISVGSFQRKPMLGSAWTAGDVAKGETTDIQIVGNDIYGLGRIQHAAAGVLSGQASHVRIAENRISDLYYSGISMGWVWNDGPSLSHDNSVTGNAIDHYGQGMMSDFGGIYTLGRQEGTVVSDNRLSNGNARDYGGWGIYADQGSSGIRFEQNVISSTSHAGIFVHMPGKLSFARDMIVNVGEAGIRCSASSNSVVHFENESVRLAENITAVQHCESPSISFAALKVVRDGKTTVLGKPLGSTAFVTGDR</sequence>
<name>A0A1B3ZA06_9SPHN</name>
<dbReference type="PANTHER" id="PTHR36453:SF1">
    <property type="entry name" value="RIGHT HANDED BETA HELIX DOMAIN-CONTAINING PROTEIN"/>
    <property type="match status" value="1"/>
</dbReference>
<dbReference type="SMART" id="SM00710">
    <property type="entry name" value="PbH1"/>
    <property type="match status" value="7"/>
</dbReference>
<reference evidence="2 3" key="1">
    <citation type="submission" date="2016-01" db="EMBL/GenBank/DDBJ databases">
        <title>Complete genome and mega plasmid sequence of Sphingomonas panacis DCY99 elicits systemic resistance in rice to Xanthomonas oryzae.</title>
        <authorList>
            <person name="Kim Y.J."/>
            <person name="Yang D.C."/>
            <person name="Sing P."/>
        </authorList>
    </citation>
    <scope>NUCLEOTIDE SEQUENCE [LARGE SCALE GENOMIC DNA]</scope>
    <source>
        <strain evidence="2 3">DCY99</strain>
    </source>
</reference>
<feature type="domain" description="Right handed beta helix" evidence="1">
    <location>
        <begin position="249"/>
        <end position="415"/>
    </location>
</feature>
<keyword evidence="3" id="KW-1185">Reference proteome</keyword>
<accession>A0A1B3ZA06</accession>
<dbReference type="Gene3D" id="2.160.20.10">
    <property type="entry name" value="Single-stranded right-handed beta-helix, Pectin lyase-like"/>
    <property type="match status" value="1"/>
</dbReference>
<dbReference type="EMBL" id="CP014168">
    <property type="protein sequence ID" value="AOH84263.1"/>
    <property type="molecule type" value="Genomic_DNA"/>
</dbReference>
<dbReference type="SUPFAM" id="SSF51126">
    <property type="entry name" value="Pectin lyase-like"/>
    <property type="match status" value="1"/>
</dbReference>
<evidence type="ECO:0000259" key="1">
    <source>
        <dbReference type="Pfam" id="PF13229"/>
    </source>
</evidence>
<dbReference type="Pfam" id="PF13229">
    <property type="entry name" value="Beta_helix"/>
    <property type="match status" value="1"/>
</dbReference>
<dbReference type="Proteomes" id="UP000094256">
    <property type="component" value="Chromosome"/>
</dbReference>
<proteinExistence type="predicted"/>
<dbReference type="InterPro" id="IPR012334">
    <property type="entry name" value="Pectin_lyas_fold"/>
</dbReference>
<dbReference type="InterPro" id="IPR039448">
    <property type="entry name" value="Beta_helix"/>
</dbReference>
<dbReference type="PANTHER" id="PTHR36453">
    <property type="entry name" value="SECRETED PROTEIN-RELATED"/>
    <property type="match status" value="1"/>
</dbReference>
<dbReference type="InterPro" id="IPR006626">
    <property type="entry name" value="PbH1"/>
</dbReference>
<evidence type="ECO:0000313" key="2">
    <source>
        <dbReference type="EMBL" id="AOH84263.1"/>
    </source>
</evidence>
<protein>
    <recommendedName>
        <fullName evidence="1">Right handed beta helix domain-containing protein</fullName>
    </recommendedName>
</protein>
<dbReference type="AlphaFoldDB" id="A0A1B3ZA06"/>
<gene>
    <name evidence="2" type="ORF">AWL63_10050</name>
</gene>
<dbReference type="InterPro" id="IPR011050">
    <property type="entry name" value="Pectin_lyase_fold/virulence"/>
</dbReference>
<dbReference type="STRING" id="1560345.AWL63_10050"/>
<dbReference type="KEGG" id="span:AWL63_10050"/>
<organism evidence="2 3">
    <name type="scientific">Sphingomonas panacis</name>
    <dbReference type="NCBI Taxonomy" id="1560345"/>
    <lineage>
        <taxon>Bacteria</taxon>
        <taxon>Pseudomonadati</taxon>
        <taxon>Pseudomonadota</taxon>
        <taxon>Alphaproteobacteria</taxon>
        <taxon>Sphingomonadales</taxon>
        <taxon>Sphingomonadaceae</taxon>
        <taxon>Sphingomonas</taxon>
    </lineage>
</organism>